<dbReference type="RefSeq" id="WP_054658027.1">
    <property type="nucleotide sequence ID" value="NZ_AYYQ01000034.1"/>
</dbReference>
<evidence type="ECO:0000256" key="2">
    <source>
        <dbReference type="ARBA" id="ARBA00022475"/>
    </source>
</evidence>
<dbReference type="AlphaFoldDB" id="A0A0R2AML9"/>
<feature type="transmembrane region" description="Helical" evidence="6">
    <location>
        <begin position="181"/>
        <end position="200"/>
    </location>
</feature>
<dbReference type="PIRSF" id="PIRSF038958">
    <property type="entry name" value="PG_synth_SpoVB"/>
    <property type="match status" value="1"/>
</dbReference>
<feature type="transmembrane region" description="Helical" evidence="6">
    <location>
        <begin position="254"/>
        <end position="274"/>
    </location>
</feature>
<evidence type="ECO:0000256" key="4">
    <source>
        <dbReference type="ARBA" id="ARBA00022989"/>
    </source>
</evidence>
<feature type="transmembrane region" description="Helical" evidence="6">
    <location>
        <begin position="347"/>
        <end position="368"/>
    </location>
</feature>
<name>A0A0R2AML9_9LACO</name>
<evidence type="ECO:0000256" key="5">
    <source>
        <dbReference type="ARBA" id="ARBA00023136"/>
    </source>
</evidence>
<feature type="transmembrane region" description="Helical" evidence="6">
    <location>
        <begin position="507"/>
        <end position="530"/>
    </location>
</feature>
<dbReference type="PATRIC" id="fig|1423781.4.peg.398"/>
<keyword evidence="4 6" id="KW-1133">Transmembrane helix</keyword>
<dbReference type="OrthoDB" id="9775950at2"/>
<feature type="transmembrane region" description="Helical" evidence="6">
    <location>
        <begin position="26"/>
        <end position="46"/>
    </location>
</feature>
<keyword evidence="2" id="KW-1003">Cell membrane</keyword>
<feature type="transmembrane region" description="Helical" evidence="6">
    <location>
        <begin position="380"/>
        <end position="402"/>
    </location>
</feature>
<dbReference type="InterPro" id="IPR024923">
    <property type="entry name" value="PG_synth_SpoVB"/>
</dbReference>
<dbReference type="GO" id="GO:0005886">
    <property type="term" value="C:plasma membrane"/>
    <property type="evidence" value="ECO:0007669"/>
    <property type="project" value="UniProtKB-SubCell"/>
</dbReference>
<dbReference type="InterPro" id="IPR002797">
    <property type="entry name" value="Polysacc_synth"/>
</dbReference>
<gene>
    <name evidence="7" type="ORF">FD06_GL000387</name>
</gene>
<keyword evidence="8" id="KW-1185">Reference proteome</keyword>
<accession>A0A0R2AML9</accession>
<feature type="transmembrane region" description="Helical" evidence="6">
    <location>
        <begin position="138"/>
        <end position="160"/>
    </location>
</feature>
<dbReference type="PANTHER" id="PTHR30250:SF21">
    <property type="entry name" value="LIPID II FLIPPASE MURJ"/>
    <property type="match status" value="1"/>
</dbReference>
<dbReference type="InterPro" id="IPR050833">
    <property type="entry name" value="Poly_Biosynth_Transport"/>
</dbReference>
<comment type="subcellular location">
    <subcellularLocation>
        <location evidence="1">Cell membrane</location>
        <topology evidence="1">Multi-pass membrane protein</topology>
    </subcellularLocation>
</comment>
<dbReference type="Pfam" id="PF01943">
    <property type="entry name" value="Polysacc_synt"/>
    <property type="match status" value="1"/>
</dbReference>
<dbReference type="STRING" id="1423781.FD06_GL000387"/>
<sequence>MQVDEKNKNDDLIDTSGQDKMIQGSAWMTAGSILSRILGALYIIPWRILFGEALFLQANALYVQGYNVYSLFLIISIAGIPSAIAKQVAHYNALNEYGVGIRLYKRGLLLSVVTGIVCALILYIGAPLLDGHNENVIPIMHSLAWAVLVIPTMSLTRGYFQGYQDMAPSAISQFAEQLIRVIYMLLSAFLILKVFHGSWIDAVAQSTFAAFIGALAGLAILGLYYFKRKKYYDSLVANSNNKVKVNTNQLYKEIISQAVPFIVLASGITIFQLIDQYTFFKIMHLATNYSDAHLNALYTIFAGNANKLIMITISLASAMAITVVPLLSEAYTRNDNEAIKKQISNGLVLFMFVMLPASLGMAAVAGPLNRVFYGTSQAALSANVLAFSSIIGISFGLFTVIAAMMQGISQNKRAVKFFVVGTIAKALTQFPFVFFFGIFGPLLSSAFGFIVANYLIVRSLDRQFGIEYKFISDKINRILVYSIATYMVALIVVHLGNKLVGLFMNQYSSVGSFIVVMLSAIIGGYVYILLSLKNRLADDIIGNKMDSLRRILRIK</sequence>
<feature type="transmembrane region" description="Helical" evidence="6">
    <location>
        <begin position="414"/>
        <end position="432"/>
    </location>
</feature>
<dbReference type="PANTHER" id="PTHR30250">
    <property type="entry name" value="PST FAMILY PREDICTED COLANIC ACID TRANSPORTER"/>
    <property type="match status" value="1"/>
</dbReference>
<feature type="transmembrane region" description="Helical" evidence="6">
    <location>
        <begin position="66"/>
        <end position="85"/>
    </location>
</feature>
<proteinExistence type="predicted"/>
<evidence type="ECO:0000256" key="6">
    <source>
        <dbReference type="SAM" id="Phobius"/>
    </source>
</evidence>
<comment type="caution">
    <text evidence="7">The sequence shown here is derived from an EMBL/GenBank/DDBJ whole genome shotgun (WGS) entry which is preliminary data.</text>
</comment>
<feature type="transmembrane region" description="Helical" evidence="6">
    <location>
        <begin position="206"/>
        <end position="226"/>
    </location>
</feature>
<dbReference type="EMBL" id="AYYQ01000034">
    <property type="protein sequence ID" value="KRM67935.1"/>
    <property type="molecule type" value="Genomic_DNA"/>
</dbReference>
<feature type="transmembrane region" description="Helical" evidence="6">
    <location>
        <begin position="106"/>
        <end position="126"/>
    </location>
</feature>
<feature type="transmembrane region" description="Helical" evidence="6">
    <location>
        <begin position="438"/>
        <end position="457"/>
    </location>
</feature>
<evidence type="ECO:0000256" key="3">
    <source>
        <dbReference type="ARBA" id="ARBA00022692"/>
    </source>
</evidence>
<evidence type="ECO:0000313" key="8">
    <source>
        <dbReference type="Proteomes" id="UP000052012"/>
    </source>
</evidence>
<dbReference type="CDD" id="cd13124">
    <property type="entry name" value="MATE_SpoVB_like"/>
    <property type="match status" value="1"/>
</dbReference>
<feature type="transmembrane region" description="Helical" evidence="6">
    <location>
        <begin position="308"/>
        <end position="327"/>
    </location>
</feature>
<feature type="transmembrane region" description="Helical" evidence="6">
    <location>
        <begin position="478"/>
        <end position="495"/>
    </location>
</feature>
<evidence type="ECO:0000313" key="7">
    <source>
        <dbReference type="EMBL" id="KRM67935.1"/>
    </source>
</evidence>
<organism evidence="7 8">
    <name type="scientific">Apilactobacillus ozensis DSM 23829 = JCM 17196</name>
    <dbReference type="NCBI Taxonomy" id="1423781"/>
    <lineage>
        <taxon>Bacteria</taxon>
        <taxon>Bacillati</taxon>
        <taxon>Bacillota</taxon>
        <taxon>Bacilli</taxon>
        <taxon>Lactobacillales</taxon>
        <taxon>Lactobacillaceae</taxon>
        <taxon>Apilactobacillus</taxon>
    </lineage>
</organism>
<keyword evidence="3 6" id="KW-0812">Transmembrane</keyword>
<evidence type="ECO:0000256" key="1">
    <source>
        <dbReference type="ARBA" id="ARBA00004651"/>
    </source>
</evidence>
<keyword evidence="5 6" id="KW-0472">Membrane</keyword>
<protein>
    <submittedName>
        <fullName evidence="7">Polysaccharide biosynthesis protein</fullName>
    </submittedName>
</protein>
<reference evidence="7 8" key="1">
    <citation type="journal article" date="2015" name="Genome Announc.">
        <title>Expanding the biotechnology potential of lactobacilli through comparative genomics of 213 strains and associated genera.</title>
        <authorList>
            <person name="Sun Z."/>
            <person name="Harris H.M."/>
            <person name="McCann A."/>
            <person name="Guo C."/>
            <person name="Argimon S."/>
            <person name="Zhang W."/>
            <person name="Yang X."/>
            <person name="Jeffery I.B."/>
            <person name="Cooney J.C."/>
            <person name="Kagawa T.F."/>
            <person name="Liu W."/>
            <person name="Song Y."/>
            <person name="Salvetti E."/>
            <person name="Wrobel A."/>
            <person name="Rasinkangas P."/>
            <person name="Parkhill J."/>
            <person name="Rea M.C."/>
            <person name="O'Sullivan O."/>
            <person name="Ritari J."/>
            <person name="Douillard F.P."/>
            <person name="Paul Ross R."/>
            <person name="Yang R."/>
            <person name="Briner A.E."/>
            <person name="Felis G.E."/>
            <person name="de Vos W.M."/>
            <person name="Barrangou R."/>
            <person name="Klaenhammer T.R."/>
            <person name="Caufield P.W."/>
            <person name="Cui Y."/>
            <person name="Zhang H."/>
            <person name="O'Toole P.W."/>
        </authorList>
    </citation>
    <scope>NUCLEOTIDE SEQUENCE [LARGE SCALE GENOMIC DNA]</scope>
    <source>
        <strain evidence="7 8">DSM 23829</strain>
    </source>
</reference>
<dbReference type="Proteomes" id="UP000052012">
    <property type="component" value="Unassembled WGS sequence"/>
</dbReference>